<evidence type="ECO:0000313" key="2">
    <source>
        <dbReference type="EMBL" id="KAK7424163.1"/>
    </source>
</evidence>
<accession>A0ABR1HSG3</accession>
<sequence length="117" mass="13597">MNQRHFLWYQKQMNNEYWEISSVPSVEDSYKLRMGILGYGSIGRKCARMAQAMGLEEQFEILSKNTFLTNIAQGRHVDTEALNKLSRKAKFEEQPWMSPLPSPYERTSAVKGPKCVY</sequence>
<dbReference type="Gene3D" id="3.40.50.720">
    <property type="entry name" value="NAD(P)-binding Rossmann-like Domain"/>
    <property type="match status" value="1"/>
</dbReference>
<keyword evidence="3" id="KW-1185">Reference proteome</keyword>
<reference evidence="2 3" key="1">
    <citation type="journal article" date="2025" name="Microbiol. Resour. Announc.">
        <title>Draft genome sequences for Neonectria magnoliae and Neonectria punicea, canker pathogens of Liriodendron tulipifera and Acer saccharum in West Virginia.</title>
        <authorList>
            <person name="Petronek H.M."/>
            <person name="Kasson M.T."/>
            <person name="Metheny A.M."/>
            <person name="Stauder C.M."/>
            <person name="Lovett B."/>
            <person name="Lynch S.C."/>
            <person name="Garnas J.R."/>
            <person name="Kasson L.R."/>
            <person name="Stajich J.E."/>
        </authorList>
    </citation>
    <scope>NUCLEOTIDE SEQUENCE [LARGE SCALE GENOMIC DNA]</scope>
    <source>
        <strain evidence="2 3">NRRL 64651</strain>
    </source>
</reference>
<dbReference type="Pfam" id="PF02826">
    <property type="entry name" value="2-Hacid_dh_C"/>
    <property type="match status" value="1"/>
</dbReference>
<evidence type="ECO:0000313" key="3">
    <source>
        <dbReference type="Proteomes" id="UP001498421"/>
    </source>
</evidence>
<evidence type="ECO:0000259" key="1">
    <source>
        <dbReference type="Pfam" id="PF02826"/>
    </source>
</evidence>
<dbReference type="InterPro" id="IPR006140">
    <property type="entry name" value="D-isomer_DH_NAD-bd"/>
</dbReference>
<organism evidence="2 3">
    <name type="scientific">Neonectria magnoliae</name>
    <dbReference type="NCBI Taxonomy" id="2732573"/>
    <lineage>
        <taxon>Eukaryota</taxon>
        <taxon>Fungi</taxon>
        <taxon>Dikarya</taxon>
        <taxon>Ascomycota</taxon>
        <taxon>Pezizomycotina</taxon>
        <taxon>Sordariomycetes</taxon>
        <taxon>Hypocreomycetidae</taxon>
        <taxon>Hypocreales</taxon>
        <taxon>Nectriaceae</taxon>
        <taxon>Neonectria</taxon>
    </lineage>
</organism>
<proteinExistence type="predicted"/>
<name>A0ABR1HSG3_9HYPO</name>
<protein>
    <recommendedName>
        <fullName evidence="1">D-isomer specific 2-hydroxyacid dehydrogenase NAD-binding domain-containing protein</fullName>
    </recommendedName>
</protein>
<dbReference type="InterPro" id="IPR036291">
    <property type="entry name" value="NAD(P)-bd_dom_sf"/>
</dbReference>
<comment type="caution">
    <text evidence="2">The sequence shown here is derived from an EMBL/GenBank/DDBJ whole genome shotgun (WGS) entry which is preliminary data.</text>
</comment>
<gene>
    <name evidence="2" type="ORF">QQZ08_008769</name>
</gene>
<dbReference type="SUPFAM" id="SSF51735">
    <property type="entry name" value="NAD(P)-binding Rossmann-fold domains"/>
    <property type="match status" value="1"/>
</dbReference>
<dbReference type="Proteomes" id="UP001498421">
    <property type="component" value="Unassembled WGS sequence"/>
</dbReference>
<feature type="domain" description="D-isomer specific 2-hydroxyacid dehydrogenase NAD-binding" evidence="1">
    <location>
        <begin position="4"/>
        <end position="56"/>
    </location>
</feature>
<dbReference type="EMBL" id="JAZAVK010000093">
    <property type="protein sequence ID" value="KAK7424163.1"/>
    <property type="molecule type" value="Genomic_DNA"/>
</dbReference>